<sequence length="332" mass="34809">MVSKRPSRRTILVSGGTLIGLGIAGSSIWSFGSDDDQIGPGGLTIGTVPKGSDPLIWVDTDAVKTAAQKATVSTLLDASTFDDLPDVFVEGFDEKSQSGIDTNDIAELVLVGSDTPTDGGAIVWADWSKGDIVDLLGTDQQIKSGSYGDHPIHTVGKTSVSLLTDTSFALGTTTVVKSIIDARNGDVGPVGGDTLDKFEGTDHGAVRFSFNQLPLSCKIRPGQRSAAYDKVTQVVGATPASDVAIQLRLFAASRSAADKVATAIRDDLGIPGSNDDAGNLDREYPNEVTNDITVRHESDFVTIEYGGVADDTGKHVRNIVKTVSCLTLSPEK</sequence>
<dbReference type="RefSeq" id="WP_018129208.1">
    <property type="nucleotide sequence ID" value="NZ_AEMG01000016.1"/>
</dbReference>
<keyword evidence="2" id="KW-1185">Reference proteome</keyword>
<evidence type="ECO:0000313" key="2">
    <source>
        <dbReference type="Proteomes" id="UP000184203"/>
    </source>
</evidence>
<gene>
    <name evidence="1" type="ORF">SAMN05444342_4318</name>
</gene>
<dbReference type="EMBL" id="FRAN01000010">
    <property type="protein sequence ID" value="SHL64833.1"/>
    <property type="molecule type" value="Genomic_DNA"/>
</dbReference>
<dbReference type="OrthoDB" id="174519at2157"/>
<accession>A0A1M7CCB4</accession>
<protein>
    <submittedName>
        <fullName evidence="1">Uncharacterized protein</fullName>
    </submittedName>
</protein>
<name>A0A1M7CCB4_HALPU</name>
<dbReference type="Proteomes" id="UP000184203">
    <property type="component" value="Unassembled WGS sequence"/>
</dbReference>
<reference evidence="2" key="1">
    <citation type="submission" date="2016-11" db="EMBL/GenBank/DDBJ databases">
        <authorList>
            <person name="Varghese N."/>
            <person name="Submissions S."/>
        </authorList>
    </citation>
    <scope>NUCLEOTIDE SEQUENCE [LARGE SCALE GENOMIC DNA]</scope>
    <source>
        <strain evidence="2">DX253</strain>
    </source>
</reference>
<proteinExistence type="predicted"/>
<organism evidence="1 2">
    <name type="scientific">Haladaptatus paucihalophilus DX253</name>
    <dbReference type="NCBI Taxonomy" id="797209"/>
    <lineage>
        <taxon>Archaea</taxon>
        <taxon>Methanobacteriati</taxon>
        <taxon>Methanobacteriota</taxon>
        <taxon>Stenosarchaea group</taxon>
        <taxon>Halobacteria</taxon>
        <taxon>Halobacteriales</taxon>
        <taxon>Haladaptataceae</taxon>
        <taxon>Haladaptatus</taxon>
    </lineage>
</organism>
<evidence type="ECO:0000313" key="1">
    <source>
        <dbReference type="EMBL" id="SHL64833.1"/>
    </source>
</evidence>
<dbReference type="AlphaFoldDB" id="A0A1M7CCB4"/>